<dbReference type="AlphaFoldDB" id="A0A392T9G1"/>
<dbReference type="EMBL" id="LXQA010517217">
    <property type="protein sequence ID" value="MCI56736.1"/>
    <property type="molecule type" value="Genomic_DNA"/>
</dbReference>
<protein>
    <submittedName>
        <fullName evidence="1">Uncharacterized protein</fullName>
    </submittedName>
</protein>
<proteinExistence type="predicted"/>
<reference evidence="1 2" key="1">
    <citation type="journal article" date="2018" name="Front. Plant Sci.">
        <title>Red Clover (Trifolium pratense) and Zigzag Clover (T. medium) - A Picture of Genomic Similarities and Differences.</title>
        <authorList>
            <person name="Dluhosova J."/>
            <person name="Istvanek J."/>
            <person name="Nedelnik J."/>
            <person name="Repkova J."/>
        </authorList>
    </citation>
    <scope>NUCLEOTIDE SEQUENCE [LARGE SCALE GENOMIC DNA]</scope>
    <source>
        <strain evidence="2">cv. 10/8</strain>
        <tissue evidence="1">Leaf</tissue>
    </source>
</reference>
<organism evidence="1 2">
    <name type="scientific">Trifolium medium</name>
    <dbReference type="NCBI Taxonomy" id="97028"/>
    <lineage>
        <taxon>Eukaryota</taxon>
        <taxon>Viridiplantae</taxon>
        <taxon>Streptophyta</taxon>
        <taxon>Embryophyta</taxon>
        <taxon>Tracheophyta</taxon>
        <taxon>Spermatophyta</taxon>
        <taxon>Magnoliopsida</taxon>
        <taxon>eudicotyledons</taxon>
        <taxon>Gunneridae</taxon>
        <taxon>Pentapetalae</taxon>
        <taxon>rosids</taxon>
        <taxon>fabids</taxon>
        <taxon>Fabales</taxon>
        <taxon>Fabaceae</taxon>
        <taxon>Papilionoideae</taxon>
        <taxon>50 kb inversion clade</taxon>
        <taxon>NPAAA clade</taxon>
        <taxon>Hologalegina</taxon>
        <taxon>IRL clade</taxon>
        <taxon>Trifolieae</taxon>
        <taxon>Trifolium</taxon>
    </lineage>
</organism>
<sequence>GHLDMMLNAAMPSRGQSKI</sequence>
<comment type="caution">
    <text evidence="1">The sequence shown here is derived from an EMBL/GenBank/DDBJ whole genome shotgun (WGS) entry which is preliminary data.</text>
</comment>
<accession>A0A392T9G1</accession>
<keyword evidence="2" id="KW-1185">Reference proteome</keyword>
<evidence type="ECO:0000313" key="1">
    <source>
        <dbReference type="EMBL" id="MCI56736.1"/>
    </source>
</evidence>
<evidence type="ECO:0000313" key="2">
    <source>
        <dbReference type="Proteomes" id="UP000265520"/>
    </source>
</evidence>
<feature type="non-terminal residue" evidence="1">
    <location>
        <position position="1"/>
    </location>
</feature>
<dbReference type="Proteomes" id="UP000265520">
    <property type="component" value="Unassembled WGS sequence"/>
</dbReference>
<name>A0A392T9G1_9FABA</name>